<evidence type="ECO:0000313" key="1">
    <source>
        <dbReference type="EMBL" id="PZF75849.1"/>
    </source>
</evidence>
<gene>
    <name evidence="1" type="ORF">DK847_16645</name>
</gene>
<keyword evidence="2" id="KW-1185">Reference proteome</keyword>
<protein>
    <submittedName>
        <fullName evidence="1">Uncharacterized protein</fullName>
    </submittedName>
</protein>
<dbReference type="AlphaFoldDB" id="A0A2W2BI51"/>
<organism evidence="1 2">
    <name type="scientific">Aestuariivirga litoralis</name>
    <dbReference type="NCBI Taxonomy" id="2650924"/>
    <lineage>
        <taxon>Bacteria</taxon>
        <taxon>Pseudomonadati</taxon>
        <taxon>Pseudomonadota</taxon>
        <taxon>Alphaproteobacteria</taxon>
        <taxon>Hyphomicrobiales</taxon>
        <taxon>Aestuariivirgaceae</taxon>
        <taxon>Aestuariivirga</taxon>
    </lineage>
</organism>
<proteinExistence type="predicted"/>
<dbReference type="Proteomes" id="UP000248795">
    <property type="component" value="Unassembled WGS sequence"/>
</dbReference>
<name>A0A2W2BI51_9HYPH</name>
<sequence length="89" mass="9762">MDNPPALLPHHGWIECRKCFPPGSDETQIGTWKVVNNLGAWGSSHPRVLVLGFSNGHTQSKAGHEGRFESVAFKGMRRRPGEILSTVGK</sequence>
<accession>A0A2W2BI51</accession>
<comment type="caution">
    <text evidence="1">The sequence shown here is derived from an EMBL/GenBank/DDBJ whole genome shotgun (WGS) entry which is preliminary data.</text>
</comment>
<evidence type="ECO:0000313" key="2">
    <source>
        <dbReference type="Proteomes" id="UP000248795"/>
    </source>
</evidence>
<dbReference type="EMBL" id="QKVK01000008">
    <property type="protein sequence ID" value="PZF75849.1"/>
    <property type="molecule type" value="Genomic_DNA"/>
</dbReference>
<reference evidence="2" key="1">
    <citation type="submission" date="2018-06" db="EMBL/GenBank/DDBJ databases">
        <title>Aestuariibacter litoralis strain KCTC 52945T.</title>
        <authorList>
            <person name="Li X."/>
            <person name="Salam N."/>
            <person name="Li J.-L."/>
            <person name="Chen Y.-M."/>
            <person name="Yang Z.-W."/>
            <person name="Zhang L.-Y."/>
            <person name="Han M.-X."/>
            <person name="Xiao M."/>
            <person name="Li W.-J."/>
        </authorList>
    </citation>
    <scope>NUCLEOTIDE SEQUENCE [LARGE SCALE GENOMIC DNA]</scope>
    <source>
        <strain evidence="2">KCTC 52945</strain>
    </source>
</reference>